<dbReference type="SUPFAM" id="SSF47203">
    <property type="entry name" value="Acyl-CoA dehydrogenase C-terminal domain-like"/>
    <property type="match status" value="1"/>
</dbReference>
<dbReference type="PANTHER" id="PTHR43292:SF3">
    <property type="entry name" value="ACYL-COA DEHYDROGENASE FADE29"/>
    <property type="match status" value="1"/>
</dbReference>
<dbReference type="InterPro" id="IPR013786">
    <property type="entry name" value="AcylCoA_DH/ox_N"/>
</dbReference>
<dbReference type="Pfam" id="PF02771">
    <property type="entry name" value="Acyl-CoA_dh_N"/>
    <property type="match status" value="1"/>
</dbReference>
<evidence type="ECO:0000256" key="6">
    <source>
        <dbReference type="RuleBase" id="RU362125"/>
    </source>
</evidence>
<dbReference type="GO" id="GO:0005886">
    <property type="term" value="C:plasma membrane"/>
    <property type="evidence" value="ECO:0007669"/>
    <property type="project" value="TreeGrafter"/>
</dbReference>
<comment type="similarity">
    <text evidence="2 6">Belongs to the acyl-CoA dehydrogenase family.</text>
</comment>
<dbReference type="InterPro" id="IPR009075">
    <property type="entry name" value="AcylCo_DH/oxidase_C"/>
</dbReference>
<feature type="domain" description="Acyl-CoA dehydrogenase/oxidase N-terminal" evidence="9">
    <location>
        <begin position="56"/>
        <end position="134"/>
    </location>
</feature>
<dbReference type="Gene3D" id="1.10.540.10">
    <property type="entry name" value="Acyl-CoA dehydrogenase/oxidase, N-terminal domain"/>
    <property type="match status" value="1"/>
</dbReference>
<evidence type="ECO:0000256" key="4">
    <source>
        <dbReference type="ARBA" id="ARBA00022827"/>
    </source>
</evidence>
<dbReference type="Pfam" id="PF02770">
    <property type="entry name" value="Acyl-CoA_dh_M"/>
    <property type="match status" value="1"/>
</dbReference>
<sequence length="408" mass="45076">MELNLGPEAAKFREEIRGWISDNAPAGLAELTDWNASPMTGGSNIYGKAESSPIYAEWEKRLLEAKLICPQWPEKFGGRGLSPVENAIYSEELHRAGLPRIRRGFGEGMVGPSVISHGTPAQQEHFLPRIISAEDVYCQGFSEPGHGSDLAGVETRGVVDGDEIVITGDKVWTSGFYRANMIFVLCRTDTETGKHRGLSYVLLPFEDNNVEKHAVKQMTGAAQFGQEHFDGSRAPMFNVIGGLNNGWRVAMTTLGFERGGNATVASLKYEKQFWALVDLARKVGKERDPLVRQDLAWAYTHVQIMRYSGLRLLAQIAVGKEPGPEASISKLFWSEYEKKLGEIAVHLIGTEALVRPEGEGYLVDHWQEVFLASRAGTIFSGTSEIQRNIISERALGMPRESRPVSVKA</sequence>
<gene>
    <name evidence="10" type="ORF">CLV47_105205</name>
</gene>
<evidence type="ECO:0000313" key="11">
    <source>
        <dbReference type="Proteomes" id="UP000237752"/>
    </source>
</evidence>
<dbReference type="Gene3D" id="2.40.110.10">
    <property type="entry name" value="Butyryl-CoA Dehydrogenase, subunit A, domain 2"/>
    <property type="match status" value="1"/>
</dbReference>
<evidence type="ECO:0000259" key="7">
    <source>
        <dbReference type="Pfam" id="PF00441"/>
    </source>
</evidence>
<evidence type="ECO:0000256" key="1">
    <source>
        <dbReference type="ARBA" id="ARBA00001974"/>
    </source>
</evidence>
<evidence type="ECO:0000259" key="8">
    <source>
        <dbReference type="Pfam" id="PF02770"/>
    </source>
</evidence>
<dbReference type="InterPro" id="IPR036250">
    <property type="entry name" value="AcylCo_DH-like_C"/>
</dbReference>
<dbReference type="SUPFAM" id="SSF56645">
    <property type="entry name" value="Acyl-CoA dehydrogenase NM domain-like"/>
    <property type="match status" value="1"/>
</dbReference>
<evidence type="ECO:0000256" key="2">
    <source>
        <dbReference type="ARBA" id="ARBA00009347"/>
    </source>
</evidence>
<organism evidence="10 11">
    <name type="scientific">Antricoccus suffuscus</name>
    <dbReference type="NCBI Taxonomy" id="1629062"/>
    <lineage>
        <taxon>Bacteria</taxon>
        <taxon>Bacillati</taxon>
        <taxon>Actinomycetota</taxon>
        <taxon>Actinomycetes</taxon>
        <taxon>Geodermatophilales</taxon>
        <taxon>Antricoccaceae</taxon>
        <taxon>Antricoccus</taxon>
    </lineage>
</organism>
<comment type="caution">
    <text evidence="10">The sequence shown here is derived from an EMBL/GenBank/DDBJ whole genome shotgun (WGS) entry which is preliminary data.</text>
</comment>
<keyword evidence="4 6" id="KW-0274">FAD</keyword>
<dbReference type="AlphaFoldDB" id="A0A2T1A1W8"/>
<dbReference type="InterPro" id="IPR037069">
    <property type="entry name" value="AcylCoA_DH/ox_N_sf"/>
</dbReference>
<evidence type="ECO:0000313" key="10">
    <source>
        <dbReference type="EMBL" id="PRZ42583.1"/>
    </source>
</evidence>
<dbReference type="RefSeq" id="WP_106348605.1">
    <property type="nucleotide sequence ID" value="NZ_PVUE01000005.1"/>
</dbReference>
<feature type="domain" description="Acyl-CoA oxidase/dehydrogenase middle" evidence="8">
    <location>
        <begin position="138"/>
        <end position="223"/>
    </location>
</feature>
<evidence type="ECO:0000256" key="5">
    <source>
        <dbReference type="ARBA" id="ARBA00023002"/>
    </source>
</evidence>
<protein>
    <submittedName>
        <fullName evidence="10">Alkylation response protein AidB-like acyl-CoA dehydrogenase</fullName>
    </submittedName>
</protein>
<keyword evidence="3 6" id="KW-0285">Flavoprotein</keyword>
<dbReference type="InterPro" id="IPR006091">
    <property type="entry name" value="Acyl-CoA_Oxase/DH_mid-dom"/>
</dbReference>
<comment type="cofactor">
    <cofactor evidence="1 6">
        <name>FAD</name>
        <dbReference type="ChEBI" id="CHEBI:57692"/>
    </cofactor>
</comment>
<dbReference type="EMBL" id="PVUE01000005">
    <property type="protein sequence ID" value="PRZ42583.1"/>
    <property type="molecule type" value="Genomic_DNA"/>
</dbReference>
<evidence type="ECO:0000259" key="9">
    <source>
        <dbReference type="Pfam" id="PF02771"/>
    </source>
</evidence>
<dbReference type="GO" id="GO:0050660">
    <property type="term" value="F:flavin adenine dinucleotide binding"/>
    <property type="evidence" value="ECO:0007669"/>
    <property type="project" value="InterPro"/>
</dbReference>
<dbReference type="PANTHER" id="PTHR43292">
    <property type="entry name" value="ACYL-COA DEHYDROGENASE"/>
    <property type="match status" value="1"/>
</dbReference>
<dbReference type="InterPro" id="IPR009100">
    <property type="entry name" value="AcylCoA_DH/oxidase_NM_dom_sf"/>
</dbReference>
<dbReference type="InterPro" id="IPR046373">
    <property type="entry name" value="Acyl-CoA_Oxase/DH_mid-dom_sf"/>
</dbReference>
<evidence type="ECO:0000256" key="3">
    <source>
        <dbReference type="ARBA" id="ARBA00022630"/>
    </source>
</evidence>
<name>A0A2T1A1W8_9ACTN</name>
<reference evidence="10 11" key="1">
    <citation type="submission" date="2018-03" db="EMBL/GenBank/DDBJ databases">
        <title>Genomic Encyclopedia of Archaeal and Bacterial Type Strains, Phase II (KMG-II): from individual species to whole genera.</title>
        <authorList>
            <person name="Goeker M."/>
        </authorList>
    </citation>
    <scope>NUCLEOTIDE SEQUENCE [LARGE SCALE GENOMIC DNA]</scope>
    <source>
        <strain evidence="10 11">DSM 100065</strain>
    </source>
</reference>
<dbReference type="Gene3D" id="1.20.140.10">
    <property type="entry name" value="Butyryl-CoA Dehydrogenase, subunit A, domain 3"/>
    <property type="match status" value="1"/>
</dbReference>
<dbReference type="Proteomes" id="UP000237752">
    <property type="component" value="Unassembled WGS sequence"/>
</dbReference>
<proteinExistence type="inferred from homology"/>
<keyword evidence="11" id="KW-1185">Reference proteome</keyword>
<accession>A0A2T1A1W8</accession>
<dbReference type="Pfam" id="PF00441">
    <property type="entry name" value="Acyl-CoA_dh_1"/>
    <property type="match status" value="1"/>
</dbReference>
<dbReference type="InterPro" id="IPR052161">
    <property type="entry name" value="Mycobact_Acyl-CoA_DH"/>
</dbReference>
<feature type="domain" description="Acyl-CoA dehydrogenase/oxidase C-terminal" evidence="7">
    <location>
        <begin position="244"/>
        <end position="394"/>
    </location>
</feature>
<dbReference type="GO" id="GO:0016627">
    <property type="term" value="F:oxidoreductase activity, acting on the CH-CH group of donors"/>
    <property type="evidence" value="ECO:0007669"/>
    <property type="project" value="InterPro"/>
</dbReference>
<dbReference type="OrthoDB" id="4577375at2"/>
<keyword evidence="5 6" id="KW-0560">Oxidoreductase</keyword>